<evidence type="ECO:0000256" key="1">
    <source>
        <dbReference type="SAM" id="MobiDB-lite"/>
    </source>
</evidence>
<gene>
    <name evidence="2" type="ORF">OSB52_00820</name>
</gene>
<keyword evidence="3" id="KW-1185">Reference proteome</keyword>
<dbReference type="RefSeq" id="WP_266059672.1">
    <property type="nucleotide sequence ID" value="NZ_JAPKFM010000001.1"/>
</dbReference>
<accession>A0A9X3D0J5</accession>
<sequence>MVDSIERNKDLVQELVESTATHVGRIATIITGAVADVAREIGDLVTDGFEMRDAARRARDDEERGIIDVEEHNDIGDGPVVLEEVELEQAQLEATDPGVGDPERVAPGEAEPAADLESFESAEDVLPGDPVDLGEINEAEIGSAEAVPEEPVDLGEIPGQAP</sequence>
<comment type="caution">
    <text evidence="2">The sequence shown here is derived from an EMBL/GenBank/DDBJ whole genome shotgun (WGS) entry which is preliminary data.</text>
</comment>
<evidence type="ECO:0000313" key="2">
    <source>
        <dbReference type="EMBL" id="MCX2962628.1"/>
    </source>
</evidence>
<dbReference type="AlphaFoldDB" id="A0A9X3D0J5"/>
<proteinExistence type="predicted"/>
<dbReference type="EMBL" id="JAPKFM010000001">
    <property type="protein sequence ID" value="MCX2962628.1"/>
    <property type="molecule type" value="Genomic_DNA"/>
</dbReference>
<evidence type="ECO:0000313" key="3">
    <source>
        <dbReference type="Proteomes" id="UP001143347"/>
    </source>
</evidence>
<dbReference type="Proteomes" id="UP001143347">
    <property type="component" value="Unassembled WGS sequence"/>
</dbReference>
<name>A0A9X3D0J5_9ACTN</name>
<organism evidence="2 3">
    <name type="scientific">Gordonia aquimaris</name>
    <dbReference type="NCBI Taxonomy" id="2984863"/>
    <lineage>
        <taxon>Bacteria</taxon>
        <taxon>Bacillati</taxon>
        <taxon>Actinomycetota</taxon>
        <taxon>Actinomycetes</taxon>
        <taxon>Mycobacteriales</taxon>
        <taxon>Gordoniaceae</taxon>
        <taxon>Gordonia</taxon>
    </lineage>
</organism>
<feature type="compositionally biased region" description="Acidic residues" evidence="1">
    <location>
        <begin position="112"/>
        <end position="123"/>
    </location>
</feature>
<reference evidence="2" key="1">
    <citation type="submission" date="2022-10" db="EMBL/GenBank/DDBJ databases">
        <title>WGS of marine actinomycetes from Thailand.</title>
        <authorList>
            <person name="Thawai C."/>
        </authorList>
    </citation>
    <scope>NUCLEOTIDE SEQUENCE</scope>
    <source>
        <strain evidence="2">SW21</strain>
    </source>
</reference>
<protein>
    <submittedName>
        <fullName evidence="2">Uncharacterized protein</fullName>
    </submittedName>
</protein>
<feature type="region of interest" description="Disordered" evidence="1">
    <location>
        <begin position="91"/>
        <end position="162"/>
    </location>
</feature>